<gene>
    <name evidence="2" type="ORF">VKT23_011993</name>
</gene>
<evidence type="ECO:0000313" key="3">
    <source>
        <dbReference type="Proteomes" id="UP001498398"/>
    </source>
</evidence>
<keyword evidence="3" id="KW-1185">Reference proteome</keyword>
<feature type="compositionally biased region" description="Polar residues" evidence="1">
    <location>
        <begin position="1"/>
        <end position="13"/>
    </location>
</feature>
<dbReference type="EMBL" id="JBANRG010000027">
    <property type="protein sequence ID" value="KAK7453317.1"/>
    <property type="molecule type" value="Genomic_DNA"/>
</dbReference>
<reference evidence="2 3" key="1">
    <citation type="submission" date="2024-01" db="EMBL/GenBank/DDBJ databases">
        <title>A draft genome for the cacao thread blight pathogen Marasmiellus scandens.</title>
        <authorList>
            <person name="Baruah I.K."/>
            <person name="Leung J."/>
            <person name="Bukari Y."/>
            <person name="Amoako-Attah I."/>
            <person name="Meinhardt L.W."/>
            <person name="Bailey B.A."/>
            <person name="Cohen S.P."/>
        </authorList>
    </citation>
    <scope>NUCLEOTIDE SEQUENCE [LARGE SCALE GENOMIC DNA]</scope>
    <source>
        <strain evidence="2 3">GH-19</strain>
    </source>
</reference>
<accession>A0ABR1JD22</accession>
<sequence length="410" mass="46572">MASNNRNSTNPRSGGNHFFGGTSSSTFNDFTLNSVGGNQANDQRSGRHYNGNIYGGYVEYDQRNLQNAQTIGERTTDATFHLSVSQSKQGHPQWNLTHEILSNISPFEEPMVQQPAVGTTPRIATIHYSNLPQRHGIFRADCVPEPMQNVFHKIFAPKVIEFTGTLEPWSNPEPDKLKTIWEQIQAPQPDASQWEAIQKATSELLDNWRSTFGDVAIKVLKEYFDNVYKTYPELKDSKKTQTFIDTMRDGYDHKRIYYFLHPFNKNRELVYEGPFQSEIVSMTFSVHLKAISIIPNDDRLQERATGAIALSILALERALCYYISGIPNDSEGAFSKANWENKVLTVNDKPYNVNSKSVRSYFMPFNPDGSIRLSSEKWTDIVNASMEHVDLGVANQHHQQPAENGENFSY</sequence>
<evidence type="ECO:0000313" key="2">
    <source>
        <dbReference type="EMBL" id="KAK7453317.1"/>
    </source>
</evidence>
<feature type="region of interest" description="Disordered" evidence="1">
    <location>
        <begin position="1"/>
        <end position="21"/>
    </location>
</feature>
<proteinExistence type="predicted"/>
<dbReference type="Proteomes" id="UP001498398">
    <property type="component" value="Unassembled WGS sequence"/>
</dbReference>
<evidence type="ECO:0000256" key="1">
    <source>
        <dbReference type="SAM" id="MobiDB-lite"/>
    </source>
</evidence>
<comment type="caution">
    <text evidence="2">The sequence shown here is derived from an EMBL/GenBank/DDBJ whole genome shotgun (WGS) entry which is preliminary data.</text>
</comment>
<organism evidence="2 3">
    <name type="scientific">Marasmiellus scandens</name>
    <dbReference type="NCBI Taxonomy" id="2682957"/>
    <lineage>
        <taxon>Eukaryota</taxon>
        <taxon>Fungi</taxon>
        <taxon>Dikarya</taxon>
        <taxon>Basidiomycota</taxon>
        <taxon>Agaricomycotina</taxon>
        <taxon>Agaricomycetes</taxon>
        <taxon>Agaricomycetidae</taxon>
        <taxon>Agaricales</taxon>
        <taxon>Marasmiineae</taxon>
        <taxon>Omphalotaceae</taxon>
        <taxon>Marasmiellus</taxon>
    </lineage>
</organism>
<protein>
    <submittedName>
        <fullName evidence="2">Uncharacterized protein</fullName>
    </submittedName>
</protein>
<name>A0ABR1JD22_9AGAR</name>